<dbReference type="KEGG" id="caua:113045950"/>
<gene>
    <name evidence="4" type="primary">LOC113045950</name>
</gene>
<dbReference type="SUPFAM" id="SSF46938">
    <property type="entry name" value="CRAL/TRIO N-terminal domain"/>
    <property type="match status" value="1"/>
</dbReference>
<evidence type="ECO:0000313" key="3">
    <source>
        <dbReference type="Proteomes" id="UP000515129"/>
    </source>
</evidence>
<evidence type="ECO:0000259" key="2">
    <source>
        <dbReference type="PROSITE" id="PS50191"/>
    </source>
</evidence>
<dbReference type="Pfam" id="PF03765">
    <property type="entry name" value="CRAL_TRIO_N"/>
    <property type="match status" value="1"/>
</dbReference>
<dbReference type="FunFam" id="1.10.8.20:FF:000003">
    <property type="entry name" value="Alpha-tocopherol transfer protein"/>
    <property type="match status" value="1"/>
</dbReference>
<dbReference type="Proteomes" id="UP000515129">
    <property type="component" value="Chromosome 27"/>
</dbReference>
<dbReference type="InterPro" id="IPR011074">
    <property type="entry name" value="CRAL/TRIO_N_dom"/>
</dbReference>
<dbReference type="InterPro" id="IPR001251">
    <property type="entry name" value="CRAL-TRIO_dom"/>
</dbReference>
<evidence type="ECO:0000313" key="4">
    <source>
        <dbReference type="RefSeq" id="XP_026062518.1"/>
    </source>
</evidence>
<dbReference type="PANTHER" id="PTHR10174">
    <property type="entry name" value="ALPHA-TOCOPHEROL TRANSFER PROTEIN-RELATED"/>
    <property type="match status" value="1"/>
</dbReference>
<dbReference type="GO" id="GO:0005770">
    <property type="term" value="C:late endosome"/>
    <property type="evidence" value="ECO:0007669"/>
    <property type="project" value="TreeGrafter"/>
</dbReference>
<dbReference type="GO" id="GO:0042360">
    <property type="term" value="P:vitamin E metabolic process"/>
    <property type="evidence" value="ECO:0007669"/>
    <property type="project" value="TreeGrafter"/>
</dbReference>
<dbReference type="GO" id="GO:0120013">
    <property type="term" value="F:lipid transfer activity"/>
    <property type="evidence" value="ECO:0007669"/>
    <property type="project" value="TreeGrafter"/>
</dbReference>
<dbReference type="Pfam" id="PF00650">
    <property type="entry name" value="CRAL_TRIO"/>
    <property type="match status" value="1"/>
</dbReference>
<dbReference type="GO" id="GO:0016020">
    <property type="term" value="C:membrane"/>
    <property type="evidence" value="ECO:0007669"/>
    <property type="project" value="TreeGrafter"/>
</dbReference>
<dbReference type="InterPro" id="IPR036273">
    <property type="entry name" value="CRAL/TRIO_N_dom_sf"/>
</dbReference>
<dbReference type="RefSeq" id="XP_026062518.1">
    <property type="nucleotide sequence ID" value="XM_026206733.1"/>
</dbReference>
<dbReference type="AlphaFoldDB" id="A0A6P6JS52"/>
<organism evidence="3 4">
    <name type="scientific">Carassius auratus</name>
    <name type="common">Goldfish</name>
    <dbReference type="NCBI Taxonomy" id="7957"/>
    <lineage>
        <taxon>Eukaryota</taxon>
        <taxon>Metazoa</taxon>
        <taxon>Chordata</taxon>
        <taxon>Craniata</taxon>
        <taxon>Vertebrata</taxon>
        <taxon>Euteleostomi</taxon>
        <taxon>Actinopterygii</taxon>
        <taxon>Neopterygii</taxon>
        <taxon>Teleostei</taxon>
        <taxon>Ostariophysi</taxon>
        <taxon>Cypriniformes</taxon>
        <taxon>Cyprinidae</taxon>
        <taxon>Cyprininae</taxon>
        <taxon>Carassius</taxon>
    </lineage>
</organism>
<protein>
    <submittedName>
        <fullName evidence="4">Alpha-tocopherol transfer protein-like isoform X1</fullName>
    </submittedName>
</protein>
<reference evidence="4" key="1">
    <citation type="submission" date="2025-08" db="UniProtKB">
        <authorList>
            <consortium name="RefSeq"/>
        </authorList>
    </citation>
    <scope>IDENTIFICATION</scope>
    <source>
        <strain evidence="4">Wakin</strain>
        <tissue evidence="4">Muscle</tissue>
    </source>
</reference>
<dbReference type="SUPFAM" id="SSF52087">
    <property type="entry name" value="CRAL/TRIO domain"/>
    <property type="match status" value="1"/>
</dbReference>
<dbReference type="SMART" id="SM01100">
    <property type="entry name" value="CRAL_TRIO_N"/>
    <property type="match status" value="1"/>
</dbReference>
<dbReference type="Gene3D" id="1.10.8.20">
    <property type="entry name" value="N-terminal domain of phosphatidylinositol transfer protein sec14p"/>
    <property type="match status" value="1"/>
</dbReference>
<dbReference type="GeneID" id="113045950"/>
<feature type="domain" description="CRAL-TRIO" evidence="2">
    <location>
        <begin position="89"/>
        <end position="278"/>
    </location>
</feature>
<dbReference type="PRINTS" id="PR00180">
    <property type="entry name" value="CRETINALDHBP"/>
</dbReference>
<dbReference type="PROSITE" id="PS50191">
    <property type="entry name" value="CRAL_TRIO"/>
    <property type="match status" value="1"/>
</dbReference>
<dbReference type="GO" id="GO:0051180">
    <property type="term" value="P:vitamin transport"/>
    <property type="evidence" value="ECO:0007669"/>
    <property type="project" value="TreeGrafter"/>
</dbReference>
<dbReference type="OrthoDB" id="440711at2759"/>
<dbReference type="InterPro" id="IPR036865">
    <property type="entry name" value="CRAL-TRIO_dom_sf"/>
</dbReference>
<name>A0A6P6JS52_CARAU</name>
<keyword evidence="3" id="KW-1185">Reference proteome</keyword>
<dbReference type="GO" id="GO:1902936">
    <property type="term" value="F:phosphatidylinositol bisphosphate binding"/>
    <property type="evidence" value="ECO:0007669"/>
    <property type="project" value="TreeGrafter"/>
</dbReference>
<dbReference type="CDD" id="cd00170">
    <property type="entry name" value="SEC14"/>
    <property type="match status" value="1"/>
</dbReference>
<proteinExistence type="predicted"/>
<dbReference type="SMART" id="SM00516">
    <property type="entry name" value="SEC14"/>
    <property type="match status" value="1"/>
</dbReference>
<dbReference type="GO" id="GO:0008431">
    <property type="term" value="F:vitamin E binding"/>
    <property type="evidence" value="ECO:0007669"/>
    <property type="project" value="TreeGrafter"/>
</dbReference>
<accession>A0A6P6JS52</accession>
<dbReference type="Gene3D" id="1.20.5.1200">
    <property type="entry name" value="Alpha-tocopherol transfer"/>
    <property type="match status" value="1"/>
</dbReference>
<sequence length="314" mass="36193">MKSEEVDTIEELNSLPVDSIRIAPYLSELKQKAAAEVSIRHLNLTETFLIRFLQARDFDVVLAFKLLINYHKWRQECPEITADLKPSSVIGLLQNNYHGVLRSRDDAGSRILIYRIGKYMHKQFFNCCFVHYNGEYHKIQLFLGQWNPKEFTAYEVFRVSLITSELIVREWETQRNGLKAIFDLQDWCFAHALQINPSLAKKISSVLTDSFPLKVRGIHLINEPIFFRPVFAMIRPFLPDKIKQRIHMHGSSYARSLSNFIPKAILPPEYGGTGPSITEVCQDWTEYIMQSEDYLHSLSIDLGGGDASQSSAYE</sequence>
<evidence type="ECO:0000256" key="1">
    <source>
        <dbReference type="ARBA" id="ARBA00023121"/>
    </source>
</evidence>
<dbReference type="PANTHER" id="PTHR10174:SF225">
    <property type="entry name" value="ALPHA-TOCOPHEROL TRANSFER PROTEIN"/>
    <property type="match status" value="1"/>
</dbReference>
<dbReference type="Gene3D" id="3.40.525.10">
    <property type="entry name" value="CRAL-TRIO lipid binding domain"/>
    <property type="match status" value="1"/>
</dbReference>
<keyword evidence="1" id="KW-0446">Lipid-binding</keyword>